<dbReference type="NCBIfam" id="TIGR00278">
    <property type="entry name" value="membrane protein insertion efficiency factor YidD"/>
    <property type="match status" value="1"/>
</dbReference>
<dbReference type="EMBL" id="CP002344">
    <property type="protein sequence ID" value="ADU52449.1"/>
    <property type="molecule type" value="Genomic_DNA"/>
</dbReference>
<keyword evidence="2" id="KW-1003">Cell membrane</keyword>
<reference evidence="3 4" key="1">
    <citation type="journal article" date="2010" name="Stand. Genomic Sci.">
        <title>Complete genome sequence of Thermaerobacter marianensis type strain (7p75a).</title>
        <authorList>
            <person name="Han C."/>
            <person name="Gu W."/>
            <person name="Zhang X."/>
            <person name="Lapidus A."/>
            <person name="Nolan M."/>
            <person name="Copeland A."/>
            <person name="Lucas S."/>
            <person name="Del Rio T.G."/>
            <person name="Tice H."/>
            <person name="Cheng J.F."/>
            <person name="Tapia R."/>
            <person name="Goodwin L."/>
            <person name="Pitluck S."/>
            <person name="Pagani I."/>
            <person name="Ivanova N."/>
            <person name="Mavromatis K."/>
            <person name="Mikhailova N."/>
            <person name="Pati A."/>
            <person name="Chen A."/>
            <person name="Palaniappan K."/>
            <person name="Land M."/>
            <person name="Hauser L."/>
            <person name="Chang Y.J."/>
            <person name="Jeffries C.D."/>
            <person name="Schneider S."/>
            <person name="Rohde M."/>
            <person name="Goker M."/>
            <person name="Pukall R."/>
            <person name="Woyke T."/>
            <person name="Bristow J."/>
            <person name="Eisen J.A."/>
            <person name="Markowitz V."/>
            <person name="Hugenholtz P."/>
            <person name="Kyrpides N.C."/>
            <person name="Klenk H.P."/>
            <person name="Detter J.C."/>
        </authorList>
    </citation>
    <scope>NUCLEOTIDE SEQUENCE [LARGE SCALE GENOMIC DNA]</scope>
    <source>
        <strain evidence="4">ATCC 700841 / DSM 12885 / JCM 10246 / 7p75a</strain>
    </source>
</reference>
<keyword evidence="1 2" id="KW-0472">Membrane</keyword>
<dbReference type="InterPro" id="IPR002696">
    <property type="entry name" value="Membr_insert_effic_factor_YidD"/>
</dbReference>
<proteinExistence type="inferred from homology"/>
<comment type="similarity">
    <text evidence="2">Belongs to the UPF0161 family.</text>
</comment>
<dbReference type="HOGENOM" id="CLU_144811_6_0_9"/>
<dbReference type="KEGG" id="tmr:Tmar_2372"/>
<comment type="function">
    <text evidence="2">Could be involved in insertion of integral membrane proteins into the membrane.</text>
</comment>
<evidence type="ECO:0000256" key="2">
    <source>
        <dbReference type="HAMAP-Rule" id="MF_00386"/>
    </source>
</evidence>
<evidence type="ECO:0000256" key="1">
    <source>
        <dbReference type="ARBA" id="ARBA00023136"/>
    </source>
</evidence>
<dbReference type="Pfam" id="PF01809">
    <property type="entry name" value="YidD"/>
    <property type="match status" value="1"/>
</dbReference>
<dbReference type="RefSeq" id="WP_013496744.1">
    <property type="nucleotide sequence ID" value="NC_014831.1"/>
</dbReference>
<dbReference type="eggNOG" id="COG0759">
    <property type="taxonomic scope" value="Bacteria"/>
</dbReference>
<sequence>MLTRAVLAALRLYRQWISPLKPPSCRYSPTCSAYAMEAVARYGPWRGGWLAVRRILRCHPWARGGHDPVP</sequence>
<comment type="subcellular location">
    <subcellularLocation>
        <location evidence="2">Cell membrane</location>
        <topology evidence="2">Peripheral membrane protein</topology>
        <orientation evidence="2">Cytoplasmic side</orientation>
    </subcellularLocation>
</comment>
<dbReference type="PANTHER" id="PTHR33383:SF1">
    <property type="entry name" value="MEMBRANE PROTEIN INSERTION EFFICIENCY FACTOR-RELATED"/>
    <property type="match status" value="1"/>
</dbReference>
<gene>
    <name evidence="3" type="ordered locus">Tmar_2372</name>
</gene>
<reference evidence="4" key="2">
    <citation type="journal article" date="2010" name="Stand. Genomic Sci.">
        <title>Complete genome sequence of Thermaerobacter marianensis type strain (7p75aT).</title>
        <authorList>
            <person name="Han C."/>
            <person name="Gu W."/>
            <person name="Zhang X."/>
            <person name="Lapidus A."/>
            <person name="Nolan M."/>
            <person name="Copeland A."/>
            <person name="Lucas S."/>
            <person name="Glavina Del Rio T."/>
            <person name="Tice H."/>
            <person name="Cheng J."/>
            <person name="Tapia R."/>
            <person name="Goodwin L."/>
            <person name="Pitluck S."/>
            <person name="Pagani I."/>
            <person name="Ivanova N."/>
            <person name="Mavromatis K."/>
            <person name="Mikhailova N."/>
            <person name="Pati A."/>
            <person name="Chen A."/>
            <person name="Palaniappan K."/>
            <person name="Land M."/>
            <person name="Hauser L."/>
            <person name="Chang Y."/>
            <person name="Jeffries C."/>
            <person name="Schneider S."/>
            <person name="Rohde M."/>
            <person name="Goker M."/>
            <person name="Pukall R."/>
            <person name="Woyke T."/>
            <person name="Bristow J."/>
            <person name="Eisen J."/>
            <person name="Markowitz V."/>
            <person name="Hugenholtz P."/>
            <person name="Kyrpides N."/>
            <person name="Klenk H."/>
            <person name="Detter J."/>
        </authorList>
    </citation>
    <scope>NUCLEOTIDE SEQUENCE [LARGE SCALE GENOMIC DNA]</scope>
    <source>
        <strain evidence="4">ATCC 700841 / DSM 12885 / JCM 10246 / 7p75a</strain>
    </source>
</reference>
<dbReference type="Proteomes" id="UP000008915">
    <property type="component" value="Chromosome"/>
</dbReference>
<protein>
    <recommendedName>
        <fullName evidence="2">Putative membrane protein insertion efficiency factor</fullName>
    </recommendedName>
</protein>
<accession>E6SLZ1</accession>
<organism evidence="3 4">
    <name type="scientific">Thermaerobacter marianensis (strain ATCC 700841 / DSM 12885 / JCM 10246 / 7p75a)</name>
    <dbReference type="NCBI Taxonomy" id="644966"/>
    <lineage>
        <taxon>Bacteria</taxon>
        <taxon>Bacillati</taxon>
        <taxon>Bacillota</taxon>
        <taxon>Clostridia</taxon>
        <taxon>Eubacteriales</taxon>
        <taxon>Clostridiales Family XVII. Incertae Sedis</taxon>
        <taxon>Thermaerobacter</taxon>
    </lineage>
</organism>
<dbReference type="GO" id="GO:0005886">
    <property type="term" value="C:plasma membrane"/>
    <property type="evidence" value="ECO:0007669"/>
    <property type="project" value="UniProtKB-SubCell"/>
</dbReference>
<dbReference type="PANTHER" id="PTHR33383">
    <property type="entry name" value="MEMBRANE PROTEIN INSERTION EFFICIENCY FACTOR-RELATED"/>
    <property type="match status" value="1"/>
</dbReference>
<keyword evidence="4" id="KW-1185">Reference proteome</keyword>
<evidence type="ECO:0000313" key="4">
    <source>
        <dbReference type="Proteomes" id="UP000008915"/>
    </source>
</evidence>
<name>E6SLZ1_THEM7</name>
<dbReference type="HAMAP" id="MF_00386">
    <property type="entry name" value="UPF0161_YidD"/>
    <property type="match status" value="1"/>
</dbReference>
<dbReference type="AlphaFoldDB" id="E6SLZ1"/>
<dbReference type="SMART" id="SM01234">
    <property type="entry name" value="Haemolytic"/>
    <property type="match status" value="1"/>
</dbReference>
<dbReference type="STRING" id="644966.Tmar_2372"/>
<evidence type="ECO:0000313" key="3">
    <source>
        <dbReference type="EMBL" id="ADU52449.1"/>
    </source>
</evidence>